<feature type="compositionally biased region" description="Polar residues" evidence="1">
    <location>
        <begin position="172"/>
        <end position="188"/>
    </location>
</feature>
<feature type="compositionally biased region" description="Basic and acidic residues" evidence="1">
    <location>
        <begin position="128"/>
        <end position="137"/>
    </location>
</feature>
<name>A0AA88YFY3_PINIB</name>
<dbReference type="Proteomes" id="UP001186944">
    <property type="component" value="Unassembled WGS sequence"/>
</dbReference>
<proteinExistence type="predicted"/>
<gene>
    <name evidence="2" type="ORF">FSP39_021887</name>
</gene>
<feature type="compositionally biased region" description="Basic and acidic residues" evidence="1">
    <location>
        <begin position="151"/>
        <end position="168"/>
    </location>
</feature>
<comment type="caution">
    <text evidence="2">The sequence shown here is derived from an EMBL/GenBank/DDBJ whole genome shotgun (WGS) entry which is preliminary data.</text>
</comment>
<sequence>MEPSNQKHSHLALNGKINSWPLFGDKVKSLEKEDPPNDKVGQGQMVSPTDTCSDATTLSAAFYGTPYTSLSGFDVYMTAFEDSLYSIDRIPIKREMSKDEPEQQDVKITVNPIMVTNAVASTSSPKGKGGERMKDSGKCTPKKSAFTSPKKSTEMKHSTSTESTEKSQNESIKTQNGSIKTSNTNNSDDMSKFKKGLLGGTKAILIEKVSIITYDSNYIMHF</sequence>
<dbReference type="EMBL" id="VSWD01000008">
    <property type="protein sequence ID" value="KAK3096006.1"/>
    <property type="molecule type" value="Genomic_DNA"/>
</dbReference>
<evidence type="ECO:0000313" key="3">
    <source>
        <dbReference type="Proteomes" id="UP001186944"/>
    </source>
</evidence>
<feature type="region of interest" description="Disordered" evidence="1">
    <location>
        <begin position="119"/>
        <end position="192"/>
    </location>
</feature>
<evidence type="ECO:0000313" key="2">
    <source>
        <dbReference type="EMBL" id="KAK3096006.1"/>
    </source>
</evidence>
<feature type="compositionally biased region" description="Basic and acidic residues" evidence="1">
    <location>
        <begin position="28"/>
        <end position="37"/>
    </location>
</feature>
<evidence type="ECO:0000256" key="1">
    <source>
        <dbReference type="SAM" id="MobiDB-lite"/>
    </source>
</evidence>
<reference evidence="2" key="1">
    <citation type="submission" date="2019-08" db="EMBL/GenBank/DDBJ databases">
        <title>The improved chromosome-level genome for the pearl oyster Pinctada fucata martensii using PacBio sequencing and Hi-C.</title>
        <authorList>
            <person name="Zheng Z."/>
        </authorList>
    </citation>
    <scope>NUCLEOTIDE SEQUENCE</scope>
    <source>
        <strain evidence="2">ZZ-2019</strain>
        <tissue evidence="2">Adductor muscle</tissue>
    </source>
</reference>
<protein>
    <submittedName>
        <fullName evidence="2">Uncharacterized protein</fullName>
    </submittedName>
</protein>
<dbReference type="AlphaFoldDB" id="A0AA88YFY3"/>
<feature type="region of interest" description="Disordered" evidence="1">
    <location>
        <begin position="28"/>
        <end position="48"/>
    </location>
</feature>
<accession>A0AA88YFY3</accession>
<keyword evidence="3" id="KW-1185">Reference proteome</keyword>
<organism evidence="2 3">
    <name type="scientific">Pinctada imbricata</name>
    <name type="common">Atlantic pearl-oyster</name>
    <name type="synonym">Pinctada martensii</name>
    <dbReference type="NCBI Taxonomy" id="66713"/>
    <lineage>
        <taxon>Eukaryota</taxon>
        <taxon>Metazoa</taxon>
        <taxon>Spiralia</taxon>
        <taxon>Lophotrochozoa</taxon>
        <taxon>Mollusca</taxon>
        <taxon>Bivalvia</taxon>
        <taxon>Autobranchia</taxon>
        <taxon>Pteriomorphia</taxon>
        <taxon>Pterioida</taxon>
        <taxon>Pterioidea</taxon>
        <taxon>Pteriidae</taxon>
        <taxon>Pinctada</taxon>
    </lineage>
</organism>